<organism evidence="2 3">
    <name type="scientific">Elsinoe ampelina</name>
    <dbReference type="NCBI Taxonomy" id="302913"/>
    <lineage>
        <taxon>Eukaryota</taxon>
        <taxon>Fungi</taxon>
        <taxon>Dikarya</taxon>
        <taxon>Ascomycota</taxon>
        <taxon>Pezizomycotina</taxon>
        <taxon>Dothideomycetes</taxon>
        <taxon>Dothideomycetidae</taxon>
        <taxon>Myriangiales</taxon>
        <taxon>Elsinoaceae</taxon>
        <taxon>Elsinoe</taxon>
    </lineage>
</organism>
<dbReference type="EMBL" id="ML992504">
    <property type="protein sequence ID" value="KAF2225113.1"/>
    <property type="molecule type" value="Genomic_DNA"/>
</dbReference>
<keyword evidence="3" id="KW-1185">Reference proteome</keyword>
<feature type="region of interest" description="Disordered" evidence="1">
    <location>
        <begin position="263"/>
        <end position="316"/>
    </location>
</feature>
<evidence type="ECO:0000256" key="1">
    <source>
        <dbReference type="SAM" id="MobiDB-lite"/>
    </source>
</evidence>
<name>A0A6A6GI14_9PEZI</name>
<dbReference type="OrthoDB" id="10488035at2759"/>
<evidence type="ECO:0000313" key="3">
    <source>
        <dbReference type="Proteomes" id="UP000799538"/>
    </source>
</evidence>
<sequence>MRRTSGTWKLALTRARYLRSDIRNVGRGKDSKIMTSTRNHLGSSIIAPSTDVTTVFYLQQVARLNLSFTTRRYPYYQETSIIPEFEASQGSVYRIQLRMTTSPSILPGQEVPLNIFDREHWTTNSVKVYLQNTAEPSLNFFRTYFGYTIQSGYTNTLSYHKKQEERFEFDQILQLITALLNAELEKGGHSLKESLTTKASLKAREAVEYRILHPTTPDQVQLQRLLFQKGSHEQVWFKDTAWSRPHAIDLECGIQKFMRLARRRHTQTEGSKARARAKAARGCDSTRSSPGGEYTRSSPGGETTTNNPGGDGETAT</sequence>
<dbReference type="Proteomes" id="UP000799538">
    <property type="component" value="Unassembled WGS sequence"/>
</dbReference>
<evidence type="ECO:0000313" key="2">
    <source>
        <dbReference type="EMBL" id="KAF2225113.1"/>
    </source>
</evidence>
<gene>
    <name evidence="2" type="ORF">BDZ85DRAFT_259674</name>
</gene>
<dbReference type="AlphaFoldDB" id="A0A6A6GI14"/>
<reference evidence="3" key="1">
    <citation type="journal article" date="2020" name="Stud. Mycol.">
        <title>101 Dothideomycetes genomes: A test case for predicting lifestyles and emergence of pathogens.</title>
        <authorList>
            <person name="Haridas S."/>
            <person name="Albert R."/>
            <person name="Binder M."/>
            <person name="Bloem J."/>
            <person name="LaButti K."/>
            <person name="Salamov A."/>
            <person name="Andreopoulos B."/>
            <person name="Baker S."/>
            <person name="Barry K."/>
            <person name="Bills G."/>
            <person name="Bluhm B."/>
            <person name="Cannon C."/>
            <person name="Castanera R."/>
            <person name="Culley D."/>
            <person name="Daum C."/>
            <person name="Ezra D."/>
            <person name="Gonzalez J."/>
            <person name="Henrissat B."/>
            <person name="Kuo A."/>
            <person name="Liang C."/>
            <person name="Lipzen A."/>
            <person name="Lutzoni F."/>
            <person name="Magnuson J."/>
            <person name="Mondo S."/>
            <person name="Nolan M."/>
            <person name="Ohm R."/>
            <person name="Pangilinan J."/>
            <person name="Park H.-J."/>
            <person name="Ramirez L."/>
            <person name="Alfaro M."/>
            <person name="Sun H."/>
            <person name="Tritt A."/>
            <person name="Yoshinaga Y."/>
            <person name="Zwiers L.-H."/>
            <person name="Turgeon B."/>
            <person name="Goodwin S."/>
            <person name="Spatafora J."/>
            <person name="Crous P."/>
            <person name="Grigoriev I."/>
        </authorList>
    </citation>
    <scope>NUCLEOTIDE SEQUENCE [LARGE SCALE GENOMIC DNA]</scope>
    <source>
        <strain evidence="3">CECT 20119</strain>
    </source>
</reference>
<accession>A0A6A6GI14</accession>
<protein>
    <submittedName>
        <fullName evidence="2">Uncharacterized protein</fullName>
    </submittedName>
</protein>
<feature type="compositionally biased region" description="Low complexity" evidence="1">
    <location>
        <begin position="299"/>
        <end position="308"/>
    </location>
</feature>
<proteinExistence type="predicted"/>